<evidence type="ECO:0000256" key="8">
    <source>
        <dbReference type="ARBA" id="ARBA00023242"/>
    </source>
</evidence>
<comment type="function">
    <text evidence="9">Functions as a component of the nuclear pore complex (NPC).</text>
</comment>
<keyword evidence="11" id="KW-1185">Reference proteome</keyword>
<dbReference type="Proteomes" id="UP000807342">
    <property type="component" value="Unassembled WGS sequence"/>
</dbReference>
<comment type="subcellular location">
    <subcellularLocation>
        <location evidence="1 9">Nucleus</location>
        <location evidence="1 9">Nuclear pore complex</location>
    </subcellularLocation>
</comment>
<evidence type="ECO:0000256" key="3">
    <source>
        <dbReference type="ARBA" id="ARBA00022448"/>
    </source>
</evidence>
<accession>A0A9P6BYN9</accession>
<dbReference type="GO" id="GO:0006606">
    <property type="term" value="P:protein import into nucleus"/>
    <property type="evidence" value="ECO:0007669"/>
    <property type="project" value="TreeGrafter"/>
</dbReference>
<dbReference type="GO" id="GO:0006406">
    <property type="term" value="P:mRNA export from nucleus"/>
    <property type="evidence" value="ECO:0007669"/>
    <property type="project" value="TreeGrafter"/>
</dbReference>
<comment type="similarity">
    <text evidence="2 9">Belongs to the nucleoporin Nup85 family.</text>
</comment>
<name>A0A9P6BYN9_9AGAR</name>
<organism evidence="10 11">
    <name type="scientific">Macrolepiota fuliginosa MF-IS2</name>
    <dbReference type="NCBI Taxonomy" id="1400762"/>
    <lineage>
        <taxon>Eukaryota</taxon>
        <taxon>Fungi</taxon>
        <taxon>Dikarya</taxon>
        <taxon>Basidiomycota</taxon>
        <taxon>Agaricomycotina</taxon>
        <taxon>Agaricomycetes</taxon>
        <taxon>Agaricomycetidae</taxon>
        <taxon>Agaricales</taxon>
        <taxon>Agaricineae</taxon>
        <taxon>Agaricaceae</taxon>
        <taxon>Macrolepiota</taxon>
    </lineage>
</organism>
<comment type="subunit">
    <text evidence="9">Component of the nuclear pore complex (NPC).</text>
</comment>
<dbReference type="PANTHER" id="PTHR13373">
    <property type="entry name" value="FROUNT PROTEIN-RELATED"/>
    <property type="match status" value="1"/>
</dbReference>
<dbReference type="GO" id="GO:0017056">
    <property type="term" value="F:structural constituent of nuclear pore"/>
    <property type="evidence" value="ECO:0007669"/>
    <property type="project" value="TreeGrafter"/>
</dbReference>
<dbReference type="GO" id="GO:0031965">
    <property type="term" value="C:nuclear membrane"/>
    <property type="evidence" value="ECO:0007669"/>
    <property type="project" value="UniProtKB-UniRule"/>
</dbReference>
<keyword evidence="6 9" id="KW-0811">Translocation</keyword>
<evidence type="ECO:0000256" key="2">
    <source>
        <dbReference type="ARBA" id="ARBA00005573"/>
    </source>
</evidence>
<protein>
    <recommendedName>
        <fullName evidence="9">Nuclear pore complex protein Nup85</fullName>
    </recommendedName>
</protein>
<evidence type="ECO:0000256" key="5">
    <source>
        <dbReference type="ARBA" id="ARBA00022927"/>
    </source>
</evidence>
<dbReference type="GO" id="GO:0045893">
    <property type="term" value="P:positive regulation of DNA-templated transcription"/>
    <property type="evidence" value="ECO:0007669"/>
    <property type="project" value="TreeGrafter"/>
</dbReference>
<dbReference type="EMBL" id="MU151373">
    <property type="protein sequence ID" value="KAF9444472.1"/>
    <property type="molecule type" value="Genomic_DNA"/>
</dbReference>
<evidence type="ECO:0000256" key="1">
    <source>
        <dbReference type="ARBA" id="ARBA00004567"/>
    </source>
</evidence>
<comment type="caution">
    <text evidence="10">The sequence shown here is derived from an EMBL/GenBank/DDBJ whole genome shotgun (WGS) entry which is preliminary data.</text>
</comment>
<sequence>MASSRHLNLRPFLAEAGKFDKLVGSGQTLSTSISPLDDSFAVHMKNMKFDTDRRSVKADNPIYFAKMHKPPSMERRLFVTDTLIIFSALRKLLKSAESQAEGWLQTPEALTMLRKLGIDYANFIKECWVHASQPINRPEPLQYPSEHYRTLYTTFSLFVVLYLSEPEYEDAPVGDDLSEWLNMNFIEPSTEEGDHLSKFERPWEDETFWPYLIKCIVRGLTKATVFFLNVLSQHPSLALREMTKLLIPLITDQPRLQNFSSEREFAYAARRWRDKVKALRIEINKIPERERTVDVGETGEENWWARLSDIVGVLEGRFDVVRTIVEEEFGGDWKEAVVAWGMFVEGRTRRQDLPDVVAKVLDDLPPDPTNIEDSLHVALLSGNLKEALQHAQTLDPWLSAHLADLMVHLQLIDDEIDEESGLSLRDHYTLSYADYLRSDAGLWRVVADYMYSCDEIGKQQADEVLMRVPLRLYDKSNAITSTETEAAEEAMAHADTDAVVGVLKELNETCSEHQREATRRTICRVAAKAFITRKDYGLAVAYCASAEDWAGLGRVVDYVLEEYITSGPEQFIKQASAISGTMQELYAKGPSHWVFYHRFMFVARYAQFHESLANQDFVTAAKAVVSIINDELAPRAWAAVVLSDSIPLIRFDKELLFDTSEALVLLQKLDEIMTAVNQGAEEDYLGFYKRLLHTRQKQQGAKNQEICSTDAINQLGIVRLFLAQYFARCAVLGGSSPGPVLAR</sequence>
<evidence type="ECO:0000256" key="7">
    <source>
        <dbReference type="ARBA" id="ARBA00023132"/>
    </source>
</evidence>
<keyword evidence="5 9" id="KW-0653">Protein transport</keyword>
<dbReference type="OrthoDB" id="17644at2759"/>
<dbReference type="InterPro" id="IPR011502">
    <property type="entry name" value="Nucleoporin_Nup85"/>
</dbReference>
<gene>
    <name evidence="10" type="ORF">P691DRAFT_677501</name>
</gene>
<proteinExistence type="inferred from homology"/>
<keyword evidence="4 9" id="KW-0509">mRNA transport</keyword>
<keyword evidence="3 9" id="KW-0813">Transport</keyword>
<dbReference type="GO" id="GO:0031080">
    <property type="term" value="C:nuclear pore outer ring"/>
    <property type="evidence" value="ECO:0007669"/>
    <property type="project" value="TreeGrafter"/>
</dbReference>
<dbReference type="Pfam" id="PF07575">
    <property type="entry name" value="Nucleopor_Nup85"/>
    <property type="match status" value="2"/>
</dbReference>
<reference evidence="10" key="1">
    <citation type="submission" date="2020-11" db="EMBL/GenBank/DDBJ databases">
        <authorList>
            <consortium name="DOE Joint Genome Institute"/>
            <person name="Ahrendt S."/>
            <person name="Riley R."/>
            <person name="Andreopoulos W."/>
            <person name="Labutti K."/>
            <person name="Pangilinan J."/>
            <person name="Ruiz-Duenas F.J."/>
            <person name="Barrasa J.M."/>
            <person name="Sanchez-Garcia M."/>
            <person name="Camarero S."/>
            <person name="Miyauchi S."/>
            <person name="Serrano A."/>
            <person name="Linde D."/>
            <person name="Babiker R."/>
            <person name="Drula E."/>
            <person name="Ayuso-Fernandez I."/>
            <person name="Pacheco R."/>
            <person name="Padilla G."/>
            <person name="Ferreira P."/>
            <person name="Barriuso J."/>
            <person name="Kellner H."/>
            <person name="Castanera R."/>
            <person name="Alfaro M."/>
            <person name="Ramirez L."/>
            <person name="Pisabarro A.G."/>
            <person name="Kuo A."/>
            <person name="Tritt A."/>
            <person name="Lipzen A."/>
            <person name="He G."/>
            <person name="Yan M."/>
            <person name="Ng V."/>
            <person name="Cullen D."/>
            <person name="Martin F."/>
            <person name="Rosso M.-N."/>
            <person name="Henrissat B."/>
            <person name="Hibbett D."/>
            <person name="Martinez A.T."/>
            <person name="Grigoriev I.V."/>
        </authorList>
    </citation>
    <scope>NUCLEOTIDE SEQUENCE</scope>
    <source>
        <strain evidence="10">MF-IS2</strain>
    </source>
</reference>
<dbReference type="AlphaFoldDB" id="A0A9P6BYN9"/>
<evidence type="ECO:0000313" key="10">
    <source>
        <dbReference type="EMBL" id="KAF9444472.1"/>
    </source>
</evidence>
<evidence type="ECO:0000256" key="9">
    <source>
        <dbReference type="RuleBase" id="RU365073"/>
    </source>
</evidence>
<evidence type="ECO:0000313" key="11">
    <source>
        <dbReference type="Proteomes" id="UP000807342"/>
    </source>
</evidence>
<evidence type="ECO:0000256" key="6">
    <source>
        <dbReference type="ARBA" id="ARBA00023010"/>
    </source>
</evidence>
<keyword evidence="9" id="KW-0472">Membrane</keyword>
<evidence type="ECO:0000256" key="4">
    <source>
        <dbReference type="ARBA" id="ARBA00022816"/>
    </source>
</evidence>
<dbReference type="PANTHER" id="PTHR13373:SF21">
    <property type="entry name" value="NUCLEAR PORE COMPLEX PROTEIN NUP85"/>
    <property type="match status" value="1"/>
</dbReference>
<keyword evidence="8 9" id="KW-0539">Nucleus</keyword>
<keyword evidence="7 9" id="KW-0906">Nuclear pore complex</keyword>